<dbReference type="Pfam" id="PF04290">
    <property type="entry name" value="DctQ"/>
    <property type="match status" value="1"/>
</dbReference>
<dbReference type="GO" id="GO:0022857">
    <property type="term" value="F:transmembrane transporter activity"/>
    <property type="evidence" value="ECO:0007669"/>
    <property type="project" value="UniProtKB-UniRule"/>
</dbReference>
<evidence type="ECO:0000259" key="10">
    <source>
        <dbReference type="Pfam" id="PF04290"/>
    </source>
</evidence>
<dbReference type="GO" id="GO:0015740">
    <property type="term" value="P:C4-dicarboxylate transport"/>
    <property type="evidence" value="ECO:0007669"/>
    <property type="project" value="TreeGrafter"/>
</dbReference>
<proteinExistence type="inferred from homology"/>
<sequence>MDILNATVRRVSDVLGRIAMVFMAILMFGVTADVAARAIYGQSVPGLFEMSELSMVMVVFLGLGWTLRDDAHIRVTMLTDRLAPRPRRLAGSLAWLCAALVFLLLAWPSTQEAAYSFSIREFRWGVVQIPIWWTKIALAAGLWFAAVQAVVKAVLVATDRDLPETHPAPAEY</sequence>
<evidence type="ECO:0000256" key="4">
    <source>
        <dbReference type="ARBA" id="ARBA00022519"/>
    </source>
</evidence>
<keyword evidence="5 9" id="KW-0812">Transmembrane</keyword>
<name>A0A1H6MTW1_9RHOB</name>
<evidence type="ECO:0000256" key="5">
    <source>
        <dbReference type="ARBA" id="ARBA00022692"/>
    </source>
</evidence>
<comment type="subcellular location">
    <subcellularLocation>
        <location evidence="1 9">Cell inner membrane</location>
        <topology evidence="1 9">Multi-pass membrane protein</topology>
    </subcellularLocation>
</comment>
<dbReference type="PANTHER" id="PTHR35011:SF10">
    <property type="entry name" value="TRAP TRANSPORTER SMALL PERMEASE PROTEIN"/>
    <property type="match status" value="1"/>
</dbReference>
<dbReference type="PANTHER" id="PTHR35011">
    <property type="entry name" value="2,3-DIKETO-L-GULONATE TRAP TRANSPORTER SMALL PERMEASE PROTEIN YIAM"/>
    <property type="match status" value="1"/>
</dbReference>
<feature type="transmembrane region" description="Helical" evidence="9">
    <location>
        <begin position="46"/>
        <end position="67"/>
    </location>
</feature>
<keyword evidence="2 9" id="KW-0813">Transport</keyword>
<feature type="transmembrane region" description="Helical" evidence="9">
    <location>
        <begin position="88"/>
        <end position="109"/>
    </location>
</feature>
<dbReference type="STRING" id="65735.SAMN04488075_2299"/>
<keyword evidence="3" id="KW-1003">Cell membrane</keyword>
<organism evidence="11 12">
    <name type="scientific">Paracoccus alkenifer</name>
    <dbReference type="NCBI Taxonomy" id="65735"/>
    <lineage>
        <taxon>Bacteria</taxon>
        <taxon>Pseudomonadati</taxon>
        <taxon>Pseudomonadota</taxon>
        <taxon>Alphaproteobacteria</taxon>
        <taxon>Rhodobacterales</taxon>
        <taxon>Paracoccaceae</taxon>
        <taxon>Paracoccus</taxon>
    </lineage>
</organism>
<dbReference type="InterPro" id="IPR007387">
    <property type="entry name" value="TRAP_DctQ"/>
</dbReference>
<keyword evidence="7 9" id="KW-0472">Membrane</keyword>
<reference evidence="12" key="1">
    <citation type="submission" date="2016-10" db="EMBL/GenBank/DDBJ databases">
        <authorList>
            <person name="Varghese N."/>
            <person name="Submissions S."/>
        </authorList>
    </citation>
    <scope>NUCLEOTIDE SEQUENCE [LARGE SCALE GENOMIC DNA]</scope>
    <source>
        <strain evidence="12">DSM 11593</strain>
    </source>
</reference>
<gene>
    <name evidence="11" type="ORF">SAMN04488075_2299</name>
</gene>
<feature type="domain" description="Tripartite ATP-independent periplasmic transporters DctQ component" evidence="10">
    <location>
        <begin position="27"/>
        <end position="156"/>
    </location>
</feature>
<dbReference type="GO" id="GO:0005886">
    <property type="term" value="C:plasma membrane"/>
    <property type="evidence" value="ECO:0007669"/>
    <property type="project" value="UniProtKB-SubCell"/>
</dbReference>
<dbReference type="AlphaFoldDB" id="A0A1H6MTW1"/>
<dbReference type="InterPro" id="IPR055348">
    <property type="entry name" value="DctQ"/>
</dbReference>
<evidence type="ECO:0000256" key="3">
    <source>
        <dbReference type="ARBA" id="ARBA00022475"/>
    </source>
</evidence>
<dbReference type="RefSeq" id="WP_090848241.1">
    <property type="nucleotide sequence ID" value="NZ_FNXG01000004.1"/>
</dbReference>
<feature type="transmembrane region" description="Helical" evidence="9">
    <location>
        <begin position="18"/>
        <end position="40"/>
    </location>
</feature>
<comment type="subunit">
    <text evidence="9">The complex comprises the extracytoplasmic solute receptor protein and the two transmembrane proteins.</text>
</comment>
<feature type="transmembrane region" description="Helical" evidence="9">
    <location>
        <begin position="129"/>
        <end position="151"/>
    </location>
</feature>
<dbReference type="OrthoDB" id="6385730at2"/>
<accession>A0A1H6MTW1</accession>
<evidence type="ECO:0000256" key="9">
    <source>
        <dbReference type="RuleBase" id="RU369079"/>
    </source>
</evidence>
<evidence type="ECO:0000256" key="7">
    <source>
        <dbReference type="ARBA" id="ARBA00023136"/>
    </source>
</evidence>
<comment type="function">
    <text evidence="9">Part of the tripartite ATP-independent periplasmic (TRAP) transport system.</text>
</comment>
<evidence type="ECO:0000313" key="11">
    <source>
        <dbReference type="EMBL" id="SEI03097.1"/>
    </source>
</evidence>
<dbReference type="Proteomes" id="UP000199125">
    <property type="component" value="Unassembled WGS sequence"/>
</dbReference>
<evidence type="ECO:0000313" key="12">
    <source>
        <dbReference type="Proteomes" id="UP000199125"/>
    </source>
</evidence>
<evidence type="ECO:0000256" key="8">
    <source>
        <dbReference type="ARBA" id="ARBA00038436"/>
    </source>
</evidence>
<dbReference type="EMBL" id="FNXG01000004">
    <property type="protein sequence ID" value="SEI03097.1"/>
    <property type="molecule type" value="Genomic_DNA"/>
</dbReference>
<keyword evidence="6 9" id="KW-1133">Transmembrane helix</keyword>
<evidence type="ECO:0000256" key="6">
    <source>
        <dbReference type="ARBA" id="ARBA00022989"/>
    </source>
</evidence>
<evidence type="ECO:0000256" key="2">
    <source>
        <dbReference type="ARBA" id="ARBA00022448"/>
    </source>
</evidence>
<comment type="similarity">
    <text evidence="8 9">Belongs to the TRAP transporter small permease family.</text>
</comment>
<protein>
    <recommendedName>
        <fullName evidence="9">TRAP transporter small permease protein</fullName>
    </recommendedName>
</protein>
<keyword evidence="4 9" id="KW-0997">Cell inner membrane</keyword>
<evidence type="ECO:0000256" key="1">
    <source>
        <dbReference type="ARBA" id="ARBA00004429"/>
    </source>
</evidence>
<keyword evidence="12" id="KW-1185">Reference proteome</keyword>